<dbReference type="InterPro" id="IPR018757">
    <property type="entry name" value="DUF2316"/>
</dbReference>
<name>A0A838CMT2_9CORY</name>
<gene>
    <name evidence="1" type="ORF">HMC16_10745</name>
</gene>
<dbReference type="Proteomes" id="UP000581408">
    <property type="component" value="Unassembled WGS sequence"/>
</dbReference>
<evidence type="ECO:0000313" key="1">
    <source>
        <dbReference type="EMBL" id="MBA1836183.1"/>
    </source>
</evidence>
<dbReference type="RefSeq" id="WP_181195441.1">
    <property type="nucleotide sequence ID" value="NZ_JABFEE010000014.1"/>
</dbReference>
<evidence type="ECO:0000313" key="2">
    <source>
        <dbReference type="Proteomes" id="UP000581408"/>
    </source>
</evidence>
<comment type="caution">
    <text evidence="1">The sequence shown here is derived from an EMBL/GenBank/DDBJ whole genome shotgun (WGS) entry which is preliminary data.</text>
</comment>
<dbReference type="AlphaFoldDB" id="A0A838CMT2"/>
<protein>
    <submittedName>
        <fullName evidence="1">DUF2316 family protein</fullName>
    </submittedName>
</protein>
<organism evidence="1 2">
    <name type="scientific">Corynebacterium wankanglinii</name>
    <dbReference type="NCBI Taxonomy" id="2735136"/>
    <lineage>
        <taxon>Bacteria</taxon>
        <taxon>Bacillati</taxon>
        <taxon>Actinomycetota</taxon>
        <taxon>Actinomycetes</taxon>
        <taxon>Mycobacteriales</taxon>
        <taxon>Corynebacteriaceae</taxon>
        <taxon>Corynebacterium</taxon>
    </lineage>
</organism>
<sequence length="96" mass="10504">MSLNASQMDATRRELQANFERSGLSAEAVAARLGVGAADVDTTLQMRHPDPVLVWAVRNVLETAVREAGAEPVPYTSLTEANRANAERWFGIVDHR</sequence>
<reference evidence="1 2" key="1">
    <citation type="submission" date="2020-05" db="EMBL/GenBank/DDBJ databases">
        <title>Descriptions of Corynebacterium xxxx sp. nov., Corynebacterium yyyy sp. nov. and Corynebacterium zzzz sp. nov.</title>
        <authorList>
            <person name="Zhang G."/>
        </authorList>
    </citation>
    <scope>NUCLEOTIDE SEQUENCE [LARGE SCALE GENOMIC DNA]</scope>
    <source>
        <strain evidence="2">zg-915</strain>
    </source>
</reference>
<proteinExistence type="predicted"/>
<dbReference type="EMBL" id="JABFEE010000014">
    <property type="protein sequence ID" value="MBA1836183.1"/>
    <property type="molecule type" value="Genomic_DNA"/>
</dbReference>
<accession>A0A838CMT2</accession>
<dbReference type="Pfam" id="PF10078">
    <property type="entry name" value="DUF2316"/>
    <property type="match status" value="1"/>
</dbReference>